<proteinExistence type="predicted"/>
<evidence type="ECO:0000256" key="1">
    <source>
        <dbReference type="ARBA" id="ARBA00022679"/>
    </source>
</evidence>
<dbReference type="OrthoDB" id="115435at2759"/>
<keyword evidence="4" id="KW-0255">Endonuclease</keyword>
<sequence length="607" mass="70205">MSKYDLLPTKFKGDESDLNTVGIWVTKFTSAVSLLKLEGAESLDIFKLWIEGRAAQWQNEVEKLEDTKDWDLAKWTKRLSDYFSKSEKKVGNLITLSKFKKTEQESMSDFNDRFNKYLATIPKEHYTSDWIAKSYLETVSFIDRDLWWLISQDKNANDVKHLMAEASGGSKSQGCVQFRLGNEEANSRIDRVGTHPHLTSENGEEMLNEEFSSEVSEDSSEEDFEEVESGEESDSESNDDCENVPLFYSAIESSIMEAGIPNGKDLEKREFEGLETKMEKNKFLTGTELQQLNSLIKNYEEVFAFDYSQLPGIKNSEYKLQIPENLAPIGIRLRRHSPAEKEIIKKEIVASVKHFRCYLWNVRFLVYTDISAVVSLFKMKESSGRITRWVSMLTEFDFDIKHRSGKQNVVADYLSRPSAVVMLAAVQVRDEPATYDEIQAFLMGRNNEDISNKVIKAAKRYSINEGNLFRQTKDGHKKVIKNMEELHTMLQKLHDQLGHYSSKRIYDFVKTKYWRPKLYLEIQHYAKSCFEYQSFLLTRPLYRFDGRSSISGIFNKWFFDYLGPFPVSNSRKKYVLVAIEQFSGYPCAWAVTDQTAETTKKLPCGPL</sequence>
<dbReference type="GO" id="GO:0003676">
    <property type="term" value="F:nucleic acid binding"/>
    <property type="evidence" value="ECO:0007669"/>
    <property type="project" value="InterPro"/>
</dbReference>
<dbReference type="InterPro" id="IPR043502">
    <property type="entry name" value="DNA/RNA_pol_sf"/>
</dbReference>
<evidence type="ECO:0000259" key="8">
    <source>
        <dbReference type="Pfam" id="PF17917"/>
    </source>
</evidence>
<dbReference type="PANTHER" id="PTHR37984:SF5">
    <property type="entry name" value="PROTEIN NYNRIN-LIKE"/>
    <property type="match status" value="1"/>
</dbReference>
<dbReference type="Gene3D" id="1.10.340.70">
    <property type="match status" value="1"/>
</dbReference>
<protein>
    <submittedName>
        <fullName evidence="10">Retrovirus-related Pol polyprotein from transposon</fullName>
    </submittedName>
</protein>
<dbReference type="GO" id="GO:0003964">
    <property type="term" value="F:RNA-directed DNA polymerase activity"/>
    <property type="evidence" value="ECO:0007669"/>
    <property type="project" value="UniProtKB-KW"/>
</dbReference>
<dbReference type="Pfam" id="PF17921">
    <property type="entry name" value="Integrase_H2C2"/>
    <property type="match status" value="1"/>
</dbReference>
<dbReference type="CDD" id="cd09274">
    <property type="entry name" value="RNase_HI_RT_Ty3"/>
    <property type="match status" value="1"/>
</dbReference>
<comment type="caution">
    <text evidence="10">The sequence shown here is derived from an EMBL/GenBank/DDBJ whole genome shotgun (WGS) entry which is preliminary data.</text>
</comment>
<keyword evidence="11" id="KW-1185">Reference proteome</keyword>
<keyword evidence="6" id="KW-0695">RNA-directed DNA polymerase</keyword>
<feature type="domain" description="Reverse transcriptase RNase H-like" evidence="8">
    <location>
        <begin position="344"/>
        <end position="396"/>
    </location>
</feature>
<dbReference type="InterPro" id="IPR041588">
    <property type="entry name" value="Integrase_H2C2"/>
</dbReference>
<evidence type="ECO:0000256" key="7">
    <source>
        <dbReference type="SAM" id="MobiDB-lite"/>
    </source>
</evidence>
<dbReference type="SUPFAM" id="SSF56672">
    <property type="entry name" value="DNA/RNA polymerases"/>
    <property type="match status" value="1"/>
</dbReference>
<dbReference type="Pfam" id="PF17917">
    <property type="entry name" value="RT_RNaseH"/>
    <property type="match status" value="1"/>
</dbReference>
<keyword evidence="3" id="KW-0540">Nuclease</keyword>
<feature type="region of interest" description="Disordered" evidence="7">
    <location>
        <begin position="186"/>
        <end position="242"/>
    </location>
</feature>
<keyword evidence="2" id="KW-0548">Nucleotidyltransferase</keyword>
<evidence type="ECO:0000256" key="6">
    <source>
        <dbReference type="ARBA" id="ARBA00022918"/>
    </source>
</evidence>
<dbReference type="AlphaFoldDB" id="A0A1R1X4J3"/>
<name>A0A1R1X4J3_9FUNG</name>
<dbReference type="GO" id="GO:0004519">
    <property type="term" value="F:endonuclease activity"/>
    <property type="evidence" value="ECO:0007669"/>
    <property type="project" value="UniProtKB-KW"/>
</dbReference>
<reference evidence="11" key="1">
    <citation type="submission" date="2017-01" db="EMBL/GenBank/DDBJ databases">
        <authorList>
            <person name="Wang Y."/>
            <person name="White M."/>
            <person name="Kvist S."/>
            <person name="Moncalvo J.-M."/>
        </authorList>
    </citation>
    <scope>NUCLEOTIDE SEQUENCE [LARGE SCALE GENOMIC DNA]</scope>
    <source>
        <strain evidence="11">ID-206-W2</strain>
    </source>
</reference>
<dbReference type="PANTHER" id="PTHR37984">
    <property type="entry name" value="PROTEIN CBG26694"/>
    <property type="match status" value="1"/>
</dbReference>
<gene>
    <name evidence="10" type="ORF">AYI69_g10615</name>
</gene>
<keyword evidence="5" id="KW-0378">Hydrolase</keyword>
<accession>A0A1R1X4J3</accession>
<evidence type="ECO:0000313" key="10">
    <source>
        <dbReference type="EMBL" id="OMJ09534.1"/>
    </source>
</evidence>
<keyword evidence="1" id="KW-0808">Transferase</keyword>
<organism evidence="10 11">
    <name type="scientific">Smittium culicis</name>
    <dbReference type="NCBI Taxonomy" id="133412"/>
    <lineage>
        <taxon>Eukaryota</taxon>
        <taxon>Fungi</taxon>
        <taxon>Fungi incertae sedis</taxon>
        <taxon>Zoopagomycota</taxon>
        <taxon>Kickxellomycotina</taxon>
        <taxon>Harpellomycetes</taxon>
        <taxon>Harpellales</taxon>
        <taxon>Legeriomycetaceae</taxon>
        <taxon>Smittium</taxon>
    </lineage>
</organism>
<evidence type="ECO:0000313" key="11">
    <source>
        <dbReference type="Proteomes" id="UP000187429"/>
    </source>
</evidence>
<evidence type="ECO:0000256" key="2">
    <source>
        <dbReference type="ARBA" id="ARBA00022695"/>
    </source>
</evidence>
<dbReference type="Proteomes" id="UP000187429">
    <property type="component" value="Unassembled WGS sequence"/>
</dbReference>
<evidence type="ECO:0000256" key="5">
    <source>
        <dbReference type="ARBA" id="ARBA00022801"/>
    </source>
</evidence>
<dbReference type="Gene3D" id="3.30.420.10">
    <property type="entry name" value="Ribonuclease H-like superfamily/Ribonuclease H"/>
    <property type="match status" value="1"/>
</dbReference>
<evidence type="ECO:0000259" key="9">
    <source>
        <dbReference type="Pfam" id="PF17921"/>
    </source>
</evidence>
<evidence type="ECO:0000256" key="3">
    <source>
        <dbReference type="ARBA" id="ARBA00022722"/>
    </source>
</evidence>
<dbReference type="GO" id="GO:0016787">
    <property type="term" value="F:hydrolase activity"/>
    <property type="evidence" value="ECO:0007669"/>
    <property type="project" value="UniProtKB-KW"/>
</dbReference>
<feature type="compositionally biased region" description="Acidic residues" evidence="7">
    <location>
        <begin position="202"/>
        <end position="242"/>
    </location>
</feature>
<dbReference type="EMBL" id="LSSM01007013">
    <property type="protein sequence ID" value="OMJ09534.1"/>
    <property type="molecule type" value="Genomic_DNA"/>
</dbReference>
<dbReference type="SUPFAM" id="SSF53098">
    <property type="entry name" value="Ribonuclease H-like"/>
    <property type="match status" value="1"/>
</dbReference>
<dbReference type="InterPro" id="IPR041373">
    <property type="entry name" value="RT_RNaseH"/>
</dbReference>
<dbReference type="InterPro" id="IPR050951">
    <property type="entry name" value="Retrovirus_Pol_polyprotein"/>
</dbReference>
<feature type="domain" description="Integrase zinc-binding" evidence="9">
    <location>
        <begin position="486"/>
        <end position="533"/>
    </location>
</feature>
<evidence type="ECO:0000256" key="4">
    <source>
        <dbReference type="ARBA" id="ARBA00022759"/>
    </source>
</evidence>
<dbReference type="InterPro" id="IPR012337">
    <property type="entry name" value="RNaseH-like_sf"/>
</dbReference>
<dbReference type="InterPro" id="IPR036397">
    <property type="entry name" value="RNaseH_sf"/>
</dbReference>